<dbReference type="EMBL" id="CAKMRJ010001112">
    <property type="protein sequence ID" value="CAH1423582.1"/>
    <property type="molecule type" value="Genomic_DNA"/>
</dbReference>
<sequence length="135" mass="15191">MQSSGASWTAAGLSSGHCRLLDIRSENLINSWQAHDGYVTKEFGITSNSIHKATVMVYLVFLYGDKMLFQYPEPRLDFLPYLNSCDRLRHLGILHDAVPHHVDRGGHPMHVKILLMCIVSSKVARDVVKVGNKFL</sequence>
<evidence type="ECO:0000313" key="1">
    <source>
        <dbReference type="EMBL" id="CAH1423582.1"/>
    </source>
</evidence>
<gene>
    <name evidence="1" type="ORF">LVIROSA_LOCUS10856</name>
</gene>
<accession>A0AAU9MA39</accession>
<name>A0AAU9MA39_9ASTR</name>
<organism evidence="1 2">
    <name type="scientific">Lactuca virosa</name>
    <dbReference type="NCBI Taxonomy" id="75947"/>
    <lineage>
        <taxon>Eukaryota</taxon>
        <taxon>Viridiplantae</taxon>
        <taxon>Streptophyta</taxon>
        <taxon>Embryophyta</taxon>
        <taxon>Tracheophyta</taxon>
        <taxon>Spermatophyta</taxon>
        <taxon>Magnoliopsida</taxon>
        <taxon>eudicotyledons</taxon>
        <taxon>Gunneridae</taxon>
        <taxon>Pentapetalae</taxon>
        <taxon>asterids</taxon>
        <taxon>campanulids</taxon>
        <taxon>Asterales</taxon>
        <taxon>Asteraceae</taxon>
        <taxon>Cichorioideae</taxon>
        <taxon>Cichorieae</taxon>
        <taxon>Lactucinae</taxon>
        <taxon>Lactuca</taxon>
    </lineage>
</organism>
<evidence type="ECO:0000313" key="2">
    <source>
        <dbReference type="Proteomes" id="UP001157418"/>
    </source>
</evidence>
<keyword evidence="2" id="KW-1185">Reference proteome</keyword>
<dbReference type="AlphaFoldDB" id="A0AAU9MA39"/>
<comment type="caution">
    <text evidence="1">The sequence shown here is derived from an EMBL/GenBank/DDBJ whole genome shotgun (WGS) entry which is preliminary data.</text>
</comment>
<reference evidence="1 2" key="1">
    <citation type="submission" date="2022-01" db="EMBL/GenBank/DDBJ databases">
        <authorList>
            <person name="Xiong W."/>
            <person name="Schranz E."/>
        </authorList>
    </citation>
    <scope>NUCLEOTIDE SEQUENCE [LARGE SCALE GENOMIC DNA]</scope>
</reference>
<dbReference type="Proteomes" id="UP001157418">
    <property type="component" value="Unassembled WGS sequence"/>
</dbReference>
<protein>
    <submittedName>
        <fullName evidence="1">Uncharacterized protein</fullName>
    </submittedName>
</protein>
<proteinExistence type="predicted"/>